<keyword evidence="4" id="KW-1185">Reference proteome</keyword>
<dbReference type="Proteomes" id="UP000823388">
    <property type="component" value="Chromosome 2N"/>
</dbReference>
<keyword evidence="1" id="KW-1133">Transmembrane helix</keyword>
<evidence type="ECO:0000256" key="1">
    <source>
        <dbReference type="SAM" id="Phobius"/>
    </source>
</evidence>
<name>A0A8T0VIG8_PANVG</name>
<proteinExistence type="predicted"/>
<evidence type="ECO:0000259" key="2">
    <source>
        <dbReference type="Pfam" id="PF13968"/>
    </source>
</evidence>
<reference evidence="3" key="1">
    <citation type="submission" date="2020-05" db="EMBL/GenBank/DDBJ databases">
        <title>WGS assembly of Panicum virgatum.</title>
        <authorList>
            <person name="Lovell J.T."/>
            <person name="Jenkins J."/>
            <person name="Shu S."/>
            <person name="Juenger T.E."/>
            <person name="Schmutz J."/>
        </authorList>
    </citation>
    <scope>NUCLEOTIDE SEQUENCE</scope>
    <source>
        <strain evidence="3">AP13</strain>
    </source>
</reference>
<dbReference type="Pfam" id="PF13968">
    <property type="entry name" value="DUF4220"/>
    <property type="match status" value="1"/>
</dbReference>
<evidence type="ECO:0000313" key="3">
    <source>
        <dbReference type="EMBL" id="KAG2632413.1"/>
    </source>
</evidence>
<dbReference type="PANTHER" id="PTHR31325">
    <property type="entry name" value="OS01G0798800 PROTEIN-RELATED"/>
    <property type="match status" value="1"/>
</dbReference>
<evidence type="ECO:0000313" key="4">
    <source>
        <dbReference type="Proteomes" id="UP000823388"/>
    </source>
</evidence>
<feature type="transmembrane region" description="Helical" evidence="1">
    <location>
        <begin position="12"/>
        <end position="34"/>
    </location>
</feature>
<keyword evidence="1" id="KW-0472">Membrane</keyword>
<accession>A0A8T0VIG8</accession>
<feature type="transmembrane region" description="Helical" evidence="1">
    <location>
        <begin position="130"/>
        <end position="149"/>
    </location>
</feature>
<gene>
    <name evidence="3" type="ORF">PVAP13_2NG092100</name>
</gene>
<organism evidence="3 4">
    <name type="scientific">Panicum virgatum</name>
    <name type="common">Blackwell switchgrass</name>
    <dbReference type="NCBI Taxonomy" id="38727"/>
    <lineage>
        <taxon>Eukaryota</taxon>
        <taxon>Viridiplantae</taxon>
        <taxon>Streptophyta</taxon>
        <taxon>Embryophyta</taxon>
        <taxon>Tracheophyta</taxon>
        <taxon>Spermatophyta</taxon>
        <taxon>Magnoliopsida</taxon>
        <taxon>Liliopsida</taxon>
        <taxon>Poales</taxon>
        <taxon>Poaceae</taxon>
        <taxon>PACMAD clade</taxon>
        <taxon>Panicoideae</taxon>
        <taxon>Panicodae</taxon>
        <taxon>Paniceae</taxon>
        <taxon>Panicinae</taxon>
        <taxon>Panicum</taxon>
        <taxon>Panicum sect. Hiantes</taxon>
    </lineage>
</organism>
<feature type="domain" description="DUF4220" evidence="2">
    <location>
        <begin position="54"/>
        <end position="430"/>
    </location>
</feature>
<feature type="transmembrane region" description="Helical" evidence="1">
    <location>
        <begin position="358"/>
        <end position="380"/>
    </location>
</feature>
<feature type="transmembrane region" description="Helical" evidence="1">
    <location>
        <begin position="316"/>
        <end position="338"/>
    </location>
</feature>
<comment type="caution">
    <text evidence="3">The sequence shown here is derived from an EMBL/GenBank/DDBJ whole genome shotgun (WGS) entry which is preliminary data.</text>
</comment>
<keyword evidence="1" id="KW-0812">Transmembrane</keyword>
<dbReference type="EMBL" id="CM029040">
    <property type="protein sequence ID" value="KAG2632413.1"/>
    <property type="molecule type" value="Genomic_DNA"/>
</dbReference>
<protein>
    <recommendedName>
        <fullName evidence="2">DUF4220 domain-containing protein</fullName>
    </recommendedName>
</protein>
<dbReference type="AlphaFoldDB" id="A0A8T0VIG8"/>
<dbReference type="InterPro" id="IPR025315">
    <property type="entry name" value="DUF4220"/>
</dbReference>
<sequence>MMKRLFKQDKVTHMASVELWVLATTLLLVVRFLMDFFGPWYSKKFTLAAVQTIELLNYNMVHYTLGLMQLSAARVNDYFQVWAVLMVTLQYSVKIGRPYGRSKRIPLLDLMSSFWAGNLLRVQTVFLLKIPLWFIWSVNAARMMAYFLFTDKAMTRNEEDARLVSDYMRYEHTLSETSNAESMGGYKYLVCGEDQQEMKREPGKFSLTLDMKHEKLVTVEKIWGLHDSRLLGRTADPDNKLKDFCLSYALYKLLRRRLYDLPIHEAGREKTKKLVLEGILKDGSDYERAFRITGVELSFLQDLFHSKHAQMFINGFPYGSLLLSLSLVAATGYIAYPIRQIPQRIDPKDRSGITHGVLITRFIVALIIAKEISEILMYVFSQWTKVLMICMHINYPRLGRCCLVEMAMTVMFKLIGKGKWNRKIRQYNLLISSRLLKITAARLFPTSIKLETEVMEAIMQSFKSLGTREEGAPQTCEGFHQNPEISMSYILDAAFASKADLEWAIDLEADTHRILVWHIATCLCEINLSDEATALKTFWMKPRPFVNKSRAPEDVWKHYITASSLSNYCAYLVTRGLVPDNGLVVEKVFFVVRREIIGATFRRCRFNSLFDIYQRLMKNAERDTNPNVQSGDSKN</sequence>